<dbReference type="AlphaFoldDB" id="A0A382WGN6"/>
<evidence type="ECO:0000256" key="2">
    <source>
        <dbReference type="ARBA" id="ARBA00022840"/>
    </source>
</evidence>
<sequence>FPNDARVATLNAAKDAGLNVSHLINEPTAAALYYAKESGENLSGPICVYDLGGGTFDVSIVQLKDNEVEVISTEGVHYLGGTDFDKKLQDYVIKKFKDEKNKKISTKDFKLLDAEELKISLSKREEKTIGVKNTNIKISRQEFEDLISTDLAMIEMVCEAALENSKLKASDINQIILAGGSTRIPCVRKSIKKVFGKDPISFNNPDELMALGAAIYAGHKADHDLLNSMPQKTVEKIKYSDITSKYFGYLALRYDEKTEVEELSNYVLIEKGEKIPVS</sequence>
<accession>A0A382WGN6</accession>
<dbReference type="Gene3D" id="3.90.640.10">
    <property type="entry name" value="Actin, Chain A, domain 4"/>
    <property type="match status" value="1"/>
</dbReference>
<reference evidence="3" key="1">
    <citation type="submission" date="2018-05" db="EMBL/GenBank/DDBJ databases">
        <authorList>
            <person name="Lanie J.A."/>
            <person name="Ng W.-L."/>
            <person name="Kazmierczak K.M."/>
            <person name="Andrzejewski T.M."/>
            <person name="Davidsen T.M."/>
            <person name="Wayne K.J."/>
            <person name="Tettelin H."/>
            <person name="Glass J.I."/>
            <person name="Rusch D."/>
            <person name="Podicherti R."/>
            <person name="Tsui H.-C.T."/>
            <person name="Winkler M.E."/>
        </authorList>
    </citation>
    <scope>NUCLEOTIDE SEQUENCE</scope>
</reference>
<gene>
    <name evidence="3" type="ORF">METZ01_LOCUS410115</name>
</gene>
<dbReference type="Pfam" id="PF00012">
    <property type="entry name" value="HSP70"/>
    <property type="match status" value="1"/>
</dbReference>
<dbReference type="PROSITE" id="PS00329">
    <property type="entry name" value="HSP70_2"/>
    <property type="match status" value="1"/>
</dbReference>
<protein>
    <recommendedName>
        <fullName evidence="4">Heat shock protein 70</fullName>
    </recommendedName>
</protein>
<feature type="non-terminal residue" evidence="3">
    <location>
        <position position="278"/>
    </location>
</feature>
<dbReference type="PRINTS" id="PR00301">
    <property type="entry name" value="HEATSHOCK70"/>
</dbReference>
<organism evidence="3">
    <name type="scientific">marine metagenome</name>
    <dbReference type="NCBI Taxonomy" id="408172"/>
    <lineage>
        <taxon>unclassified sequences</taxon>
        <taxon>metagenomes</taxon>
        <taxon>ecological metagenomes</taxon>
    </lineage>
</organism>
<evidence type="ECO:0008006" key="4">
    <source>
        <dbReference type="Google" id="ProtNLM"/>
    </source>
</evidence>
<evidence type="ECO:0000256" key="1">
    <source>
        <dbReference type="ARBA" id="ARBA00022741"/>
    </source>
</evidence>
<name>A0A382WGN6_9ZZZZ</name>
<dbReference type="Gene3D" id="3.30.420.40">
    <property type="match status" value="2"/>
</dbReference>
<dbReference type="SUPFAM" id="SSF53067">
    <property type="entry name" value="Actin-like ATPase domain"/>
    <property type="match status" value="2"/>
</dbReference>
<evidence type="ECO:0000313" key="3">
    <source>
        <dbReference type="EMBL" id="SVD57261.1"/>
    </source>
</evidence>
<dbReference type="InterPro" id="IPR043129">
    <property type="entry name" value="ATPase_NBD"/>
</dbReference>
<dbReference type="EMBL" id="UINC01159267">
    <property type="protein sequence ID" value="SVD57261.1"/>
    <property type="molecule type" value="Genomic_DNA"/>
</dbReference>
<proteinExistence type="predicted"/>
<keyword evidence="2" id="KW-0067">ATP-binding</keyword>
<feature type="non-terminal residue" evidence="3">
    <location>
        <position position="1"/>
    </location>
</feature>
<dbReference type="PROSITE" id="PS01036">
    <property type="entry name" value="HSP70_3"/>
    <property type="match status" value="1"/>
</dbReference>
<keyword evidence="1" id="KW-0547">Nucleotide-binding</keyword>
<dbReference type="InterPro" id="IPR018181">
    <property type="entry name" value="Heat_shock_70_CS"/>
</dbReference>
<dbReference type="GO" id="GO:0005524">
    <property type="term" value="F:ATP binding"/>
    <property type="evidence" value="ECO:0007669"/>
    <property type="project" value="UniProtKB-KW"/>
</dbReference>
<dbReference type="InterPro" id="IPR013126">
    <property type="entry name" value="Hsp_70_fam"/>
</dbReference>
<dbReference type="PANTHER" id="PTHR19375">
    <property type="entry name" value="HEAT SHOCK PROTEIN 70KDA"/>
    <property type="match status" value="1"/>
</dbReference>
<dbReference type="GO" id="GO:0140662">
    <property type="term" value="F:ATP-dependent protein folding chaperone"/>
    <property type="evidence" value="ECO:0007669"/>
    <property type="project" value="InterPro"/>
</dbReference>